<keyword evidence="5 11" id="KW-0067">ATP-binding</keyword>
<dbReference type="Pfam" id="PF00664">
    <property type="entry name" value="ABC_membrane"/>
    <property type="match status" value="1"/>
</dbReference>
<sequence>MEKNLFGFIWKYSAKQQIFIILVTVLTYPVVYFLLELPKLIVNDAVQGDNFPRTVVGFDFDQIPYLLLLCFTFLFLVVVSNGLKFYLNVYKGRLGERMLRRLRFELFQRVLRFRLPHFRKVSSGEIIPMITSEVEDVGGYIGEAFALPAYQGGMLIVQLGFIFMQDPLLGLAAVSSYPIQGYVIPLLQRRVVILSRMRVKNVRLIADKVGESITGVAEIHANDAAAWHSADISDRLYENFKIRYEIFNRKFLIKFLNNFMNQLTPFFFYLIGGYLVIEGNLSIGALLAVIAAYKDLAGPWKLLLSFYQMTADVSVKYQTVVENFDPPDIYDTERLTNDDTVVLDGDVKFESVNFSGGAAGQEVMDVSLTVPAGSACAIVGPDGSGRSEVLQLAAGLVSASTGKVSIGEHDLDKLTDATLGREIAYVGGAVHVWTGTIRDNLYYGLRHRPLVPPQREGEDLKNYKRRVSEAKLTMNPVYDLGALWEDFEAAGVDNERALDGKALELLKAVKIDNDIYRLGLQSRFDPSMDDGFADKILSVRNNLADRLAKEPALGGLVELWHRDRFNSSASLADNLFFAVPSDPEITMDEVPDLPEVKAFLSETGFDKKLQQIGLKIAETMLELFSNVSGDSGLLGAYSFITLDEIPDFERIVRVAKSEQQRPGLSEADQSRLLGLAFKLVPARHRLGVMDDDLKTEVVEARKRFLDGVVSNSDQFVAFDPDVYLPTLTIEDNLLFGRARVDRRDARRRIDDVIRAIVEETGLRHPIIYAGFGYHVGVAGSKLSAGQRRKIALVRGLLKNAKITILDDIATGMTEDDKELRNGLRATLAGKTFLYGTSNADIAAEFDQQFVFDQGRLSDKG</sequence>
<dbReference type="EMBL" id="JALNMJ010000003">
    <property type="protein sequence ID" value="MCK7611681.1"/>
    <property type="molecule type" value="Genomic_DNA"/>
</dbReference>
<evidence type="ECO:0000313" key="11">
    <source>
        <dbReference type="EMBL" id="MCK7611681.1"/>
    </source>
</evidence>
<keyword evidence="7 8" id="KW-0472">Membrane</keyword>
<evidence type="ECO:0000259" key="9">
    <source>
        <dbReference type="PROSITE" id="PS50893"/>
    </source>
</evidence>
<reference evidence="11" key="1">
    <citation type="submission" date="2022-04" db="EMBL/GenBank/DDBJ databases">
        <title>Roseibium sp. CAU 1639 isolated from mud.</title>
        <authorList>
            <person name="Kim W."/>
        </authorList>
    </citation>
    <scope>NUCLEOTIDE SEQUENCE</scope>
    <source>
        <strain evidence="11">CAU 1639</strain>
    </source>
</reference>
<dbReference type="InterPro" id="IPR003439">
    <property type="entry name" value="ABC_transporter-like_ATP-bd"/>
</dbReference>
<evidence type="ECO:0000256" key="7">
    <source>
        <dbReference type="ARBA" id="ARBA00023136"/>
    </source>
</evidence>
<dbReference type="Pfam" id="PF00005">
    <property type="entry name" value="ABC_tran"/>
    <property type="match status" value="1"/>
</dbReference>
<dbReference type="InterPro" id="IPR027417">
    <property type="entry name" value="P-loop_NTPase"/>
</dbReference>
<evidence type="ECO:0000256" key="5">
    <source>
        <dbReference type="ARBA" id="ARBA00022840"/>
    </source>
</evidence>
<feature type="domain" description="ABC transmembrane type-1" evidence="10">
    <location>
        <begin position="39"/>
        <end position="312"/>
    </location>
</feature>
<comment type="similarity">
    <text evidence="2">Belongs to the ABC transporter superfamily.</text>
</comment>
<feature type="transmembrane region" description="Helical" evidence="8">
    <location>
        <begin position="266"/>
        <end position="293"/>
    </location>
</feature>
<feature type="transmembrane region" description="Helical" evidence="8">
    <location>
        <begin position="18"/>
        <end position="35"/>
    </location>
</feature>
<comment type="subcellular location">
    <subcellularLocation>
        <location evidence="1">Cell membrane</location>
        <topology evidence="1">Multi-pass membrane protein</topology>
    </subcellularLocation>
</comment>
<proteinExistence type="inferred from homology"/>
<dbReference type="Gene3D" id="3.40.50.300">
    <property type="entry name" value="P-loop containing nucleotide triphosphate hydrolases"/>
    <property type="match status" value="2"/>
</dbReference>
<dbReference type="PANTHER" id="PTHR43394">
    <property type="entry name" value="ATP-DEPENDENT PERMEASE MDL1, MITOCHONDRIAL"/>
    <property type="match status" value="1"/>
</dbReference>
<dbReference type="SUPFAM" id="SSF52540">
    <property type="entry name" value="P-loop containing nucleoside triphosphate hydrolases"/>
    <property type="match status" value="2"/>
</dbReference>
<dbReference type="CDD" id="cd07346">
    <property type="entry name" value="ABC_6TM_exporters"/>
    <property type="match status" value="1"/>
</dbReference>
<evidence type="ECO:0000256" key="3">
    <source>
        <dbReference type="ARBA" id="ARBA00022692"/>
    </source>
</evidence>
<dbReference type="SUPFAM" id="SSF90123">
    <property type="entry name" value="ABC transporter transmembrane region"/>
    <property type="match status" value="1"/>
</dbReference>
<evidence type="ECO:0000256" key="1">
    <source>
        <dbReference type="ARBA" id="ARBA00004651"/>
    </source>
</evidence>
<evidence type="ECO:0000313" key="12">
    <source>
        <dbReference type="Proteomes" id="UP001431221"/>
    </source>
</evidence>
<dbReference type="Proteomes" id="UP001431221">
    <property type="component" value="Unassembled WGS sequence"/>
</dbReference>
<feature type="transmembrane region" description="Helical" evidence="8">
    <location>
        <begin position="63"/>
        <end position="87"/>
    </location>
</feature>
<organism evidence="11 12">
    <name type="scientific">Roseibium sediminicola</name>
    <dbReference type="NCBI Taxonomy" id="2933272"/>
    <lineage>
        <taxon>Bacteria</taxon>
        <taxon>Pseudomonadati</taxon>
        <taxon>Pseudomonadota</taxon>
        <taxon>Alphaproteobacteria</taxon>
        <taxon>Hyphomicrobiales</taxon>
        <taxon>Stappiaceae</taxon>
        <taxon>Roseibium</taxon>
    </lineage>
</organism>
<dbReference type="PROSITE" id="PS50929">
    <property type="entry name" value="ABC_TM1F"/>
    <property type="match status" value="1"/>
</dbReference>
<keyword evidence="3 8" id="KW-0812">Transmembrane</keyword>
<dbReference type="PANTHER" id="PTHR43394:SF1">
    <property type="entry name" value="ATP-BINDING CASSETTE SUB-FAMILY B MEMBER 10, MITOCHONDRIAL"/>
    <property type="match status" value="1"/>
</dbReference>
<dbReference type="RefSeq" id="WP_248152034.1">
    <property type="nucleotide sequence ID" value="NZ_JALNMJ010000003.1"/>
</dbReference>
<evidence type="ECO:0000256" key="4">
    <source>
        <dbReference type="ARBA" id="ARBA00022741"/>
    </source>
</evidence>
<evidence type="ECO:0000256" key="6">
    <source>
        <dbReference type="ARBA" id="ARBA00022989"/>
    </source>
</evidence>
<keyword evidence="4" id="KW-0547">Nucleotide-binding</keyword>
<dbReference type="InterPro" id="IPR017871">
    <property type="entry name" value="ABC_transporter-like_CS"/>
</dbReference>
<evidence type="ECO:0000256" key="8">
    <source>
        <dbReference type="SAM" id="Phobius"/>
    </source>
</evidence>
<dbReference type="InterPro" id="IPR036640">
    <property type="entry name" value="ABC1_TM_sf"/>
</dbReference>
<dbReference type="PROSITE" id="PS00211">
    <property type="entry name" value="ABC_TRANSPORTER_1"/>
    <property type="match status" value="1"/>
</dbReference>
<evidence type="ECO:0000256" key="2">
    <source>
        <dbReference type="ARBA" id="ARBA00005417"/>
    </source>
</evidence>
<protein>
    <submittedName>
        <fullName evidence="11">ATP-binding cassette domain-containing protein</fullName>
    </submittedName>
</protein>
<gene>
    <name evidence="11" type="ORF">M0H32_05885</name>
</gene>
<dbReference type="GO" id="GO:0005524">
    <property type="term" value="F:ATP binding"/>
    <property type="evidence" value="ECO:0007669"/>
    <property type="project" value="UniProtKB-KW"/>
</dbReference>
<keyword evidence="12" id="KW-1185">Reference proteome</keyword>
<comment type="caution">
    <text evidence="11">The sequence shown here is derived from an EMBL/GenBank/DDBJ whole genome shotgun (WGS) entry which is preliminary data.</text>
</comment>
<dbReference type="Gene3D" id="1.20.1560.10">
    <property type="entry name" value="ABC transporter type 1, transmembrane domain"/>
    <property type="match status" value="1"/>
</dbReference>
<evidence type="ECO:0000259" key="10">
    <source>
        <dbReference type="PROSITE" id="PS50929"/>
    </source>
</evidence>
<name>A0ABT0GQW1_9HYPH</name>
<dbReference type="InterPro" id="IPR039421">
    <property type="entry name" value="Type_1_exporter"/>
</dbReference>
<keyword evidence="6 8" id="KW-1133">Transmembrane helix</keyword>
<dbReference type="PROSITE" id="PS50893">
    <property type="entry name" value="ABC_TRANSPORTER_2"/>
    <property type="match status" value="1"/>
</dbReference>
<accession>A0ABT0GQW1</accession>
<feature type="domain" description="ABC transporter" evidence="9">
    <location>
        <begin position="347"/>
        <end position="605"/>
    </location>
</feature>
<dbReference type="InterPro" id="IPR011527">
    <property type="entry name" value="ABC1_TM_dom"/>
</dbReference>